<dbReference type="Proteomes" id="UP000569732">
    <property type="component" value="Unassembled WGS sequence"/>
</dbReference>
<dbReference type="EMBL" id="JACCKB010000413">
    <property type="protein sequence ID" value="NYZ70320.1"/>
    <property type="molecule type" value="Genomic_DNA"/>
</dbReference>
<gene>
    <name evidence="1" type="ORF">H0A36_30375</name>
</gene>
<evidence type="ECO:0000313" key="1">
    <source>
        <dbReference type="EMBL" id="NYZ70320.1"/>
    </source>
</evidence>
<feature type="non-terminal residue" evidence="1">
    <location>
        <position position="186"/>
    </location>
</feature>
<protein>
    <submittedName>
        <fullName evidence="1">RHS repeat protein</fullName>
    </submittedName>
</protein>
<accession>A0A853I8U2</accession>
<proteinExistence type="predicted"/>
<reference evidence="1 2" key="1">
    <citation type="submission" date="2020-07" db="EMBL/GenBank/DDBJ databases">
        <title>Endozoicomonas sp. nov., isolated from sediment.</title>
        <authorList>
            <person name="Gu T."/>
        </authorList>
    </citation>
    <scope>NUCLEOTIDE SEQUENCE [LARGE SCALE GENOMIC DNA]</scope>
    <source>
        <strain evidence="1 2">SM1973</strain>
    </source>
</reference>
<organism evidence="1 2">
    <name type="scientific">Spartinivicinus marinus</name>
    <dbReference type="NCBI Taxonomy" id="2994442"/>
    <lineage>
        <taxon>Bacteria</taxon>
        <taxon>Pseudomonadati</taxon>
        <taxon>Pseudomonadota</taxon>
        <taxon>Gammaproteobacteria</taxon>
        <taxon>Oceanospirillales</taxon>
        <taxon>Zooshikellaceae</taxon>
        <taxon>Spartinivicinus</taxon>
    </lineage>
</organism>
<dbReference type="Gene3D" id="2.180.10.10">
    <property type="entry name" value="RHS repeat-associated core"/>
    <property type="match status" value="1"/>
</dbReference>
<comment type="caution">
    <text evidence="1">The sequence shown here is derived from an EMBL/GenBank/DDBJ whole genome shotgun (WGS) entry which is preliminary data.</text>
</comment>
<evidence type="ECO:0000313" key="2">
    <source>
        <dbReference type="Proteomes" id="UP000569732"/>
    </source>
</evidence>
<sequence>MFEKNESGQWQPLNGGAITLSLAMDYGASWLVNYYGYREYYDDLGRIMLIEKPVGDVIRFIWGDQKLTIINDQDQTLQLVFNDKQQLVSAKTGGGRQASFEWAKYGGVLTKITRPDGKYREYSYGSSYNLVGITDENGVSFAAWEYDNQGRAISSEHAGGKEKVTLEFHDNNSTTVTDPLGKKTTY</sequence>
<keyword evidence="2" id="KW-1185">Reference proteome</keyword>
<dbReference type="AlphaFoldDB" id="A0A853I8U2"/>
<name>A0A853I8U2_9GAMM</name>